<keyword evidence="3 6" id="KW-0133">Cell shape</keyword>
<dbReference type="InterPro" id="IPR050979">
    <property type="entry name" value="LD-transpeptidase"/>
</dbReference>
<dbReference type="Gene3D" id="2.40.440.10">
    <property type="entry name" value="L,D-transpeptidase catalytic domain-like"/>
    <property type="match status" value="1"/>
</dbReference>
<dbReference type="InterPro" id="IPR005490">
    <property type="entry name" value="LD_TPept_cat_dom"/>
</dbReference>
<accession>A0ABX1RHW8</accession>
<evidence type="ECO:0000313" key="9">
    <source>
        <dbReference type="Proteomes" id="UP001296706"/>
    </source>
</evidence>
<proteinExistence type="predicted"/>
<feature type="domain" description="L,D-TPase catalytic" evidence="7">
    <location>
        <begin position="88"/>
        <end position="196"/>
    </location>
</feature>
<dbReference type="Proteomes" id="UP001296706">
    <property type="component" value="Unassembled WGS sequence"/>
</dbReference>
<keyword evidence="4 6" id="KW-0573">Peptidoglycan synthesis</keyword>
<dbReference type="PANTHER" id="PTHR30582">
    <property type="entry name" value="L,D-TRANSPEPTIDASE"/>
    <property type="match status" value="1"/>
</dbReference>
<name>A0ABX1RHW8_9PSEU</name>
<evidence type="ECO:0000313" key="8">
    <source>
        <dbReference type="EMBL" id="NMH79582.1"/>
    </source>
</evidence>
<keyword evidence="2" id="KW-0808">Transferase</keyword>
<comment type="pathway">
    <text evidence="1 6">Cell wall biogenesis; peptidoglycan biosynthesis.</text>
</comment>
<keyword evidence="9" id="KW-1185">Reference proteome</keyword>
<dbReference type="PANTHER" id="PTHR30582:SF33">
    <property type="entry name" value="EXPORTED PROTEIN"/>
    <property type="match status" value="1"/>
</dbReference>
<dbReference type="EMBL" id="JAAXKY010000072">
    <property type="protein sequence ID" value="NMH79582.1"/>
    <property type="molecule type" value="Genomic_DNA"/>
</dbReference>
<evidence type="ECO:0000256" key="1">
    <source>
        <dbReference type="ARBA" id="ARBA00004752"/>
    </source>
</evidence>
<reference evidence="8 9" key="1">
    <citation type="submission" date="2020-04" db="EMBL/GenBank/DDBJ databases">
        <authorList>
            <person name="Klaysubun C."/>
            <person name="Duangmal K."/>
            <person name="Lipun K."/>
        </authorList>
    </citation>
    <scope>NUCLEOTIDE SEQUENCE [LARGE SCALE GENOMIC DNA]</scope>
    <source>
        <strain evidence="8 9">JCM 11839</strain>
    </source>
</reference>
<dbReference type="CDD" id="cd16913">
    <property type="entry name" value="YkuD_like"/>
    <property type="match status" value="1"/>
</dbReference>
<dbReference type="Pfam" id="PF03734">
    <property type="entry name" value="YkuD"/>
    <property type="match status" value="1"/>
</dbReference>
<evidence type="ECO:0000256" key="6">
    <source>
        <dbReference type="PROSITE-ProRule" id="PRU01373"/>
    </source>
</evidence>
<protein>
    <submittedName>
        <fullName evidence="8">L,D-transpeptidase</fullName>
    </submittedName>
</protein>
<feature type="active site" description="Proton donor/acceptor" evidence="6">
    <location>
        <position position="161"/>
    </location>
</feature>
<evidence type="ECO:0000256" key="4">
    <source>
        <dbReference type="ARBA" id="ARBA00022984"/>
    </source>
</evidence>
<evidence type="ECO:0000256" key="3">
    <source>
        <dbReference type="ARBA" id="ARBA00022960"/>
    </source>
</evidence>
<dbReference type="PROSITE" id="PS52029">
    <property type="entry name" value="LD_TPASE"/>
    <property type="match status" value="1"/>
</dbReference>
<keyword evidence="5 6" id="KW-0961">Cell wall biogenesis/degradation</keyword>
<feature type="active site" description="Nucleophile" evidence="6">
    <location>
        <position position="172"/>
    </location>
</feature>
<dbReference type="InterPro" id="IPR038063">
    <property type="entry name" value="Transpep_catalytic_dom"/>
</dbReference>
<gene>
    <name evidence="8" type="ORF">HF577_21115</name>
</gene>
<sequence>MVVQHGRLGGFVGRHSKIKTRRWVTPARTATLAGALGAGVLGTFLGPLAGPAVANAATPTHSPPAVSSTAPATGTARLVPGTPCTAMAKACVDLAHNKAWLLKAGHVMRGPVQINKGAQGHNTPSGTFNVQWKDLHHRSKEFNNAPMEYSVFFTTDGVAFHEGNVHKKSEGCVHLSATNAAAWYNYLKVGDQVQVH</sequence>
<organism evidence="8 9">
    <name type="scientific">Pseudonocardia xinjiangensis</name>
    <dbReference type="NCBI Taxonomy" id="75289"/>
    <lineage>
        <taxon>Bacteria</taxon>
        <taxon>Bacillati</taxon>
        <taxon>Actinomycetota</taxon>
        <taxon>Actinomycetes</taxon>
        <taxon>Pseudonocardiales</taxon>
        <taxon>Pseudonocardiaceae</taxon>
        <taxon>Pseudonocardia</taxon>
    </lineage>
</organism>
<comment type="caution">
    <text evidence="8">The sequence shown here is derived from an EMBL/GenBank/DDBJ whole genome shotgun (WGS) entry which is preliminary data.</text>
</comment>
<evidence type="ECO:0000256" key="5">
    <source>
        <dbReference type="ARBA" id="ARBA00023316"/>
    </source>
</evidence>
<dbReference type="SUPFAM" id="SSF141523">
    <property type="entry name" value="L,D-transpeptidase catalytic domain-like"/>
    <property type="match status" value="1"/>
</dbReference>
<evidence type="ECO:0000259" key="7">
    <source>
        <dbReference type="PROSITE" id="PS52029"/>
    </source>
</evidence>
<evidence type="ECO:0000256" key="2">
    <source>
        <dbReference type="ARBA" id="ARBA00022679"/>
    </source>
</evidence>